<evidence type="ECO:0000313" key="3">
    <source>
        <dbReference type="EMBL" id="CEM02578.1"/>
    </source>
</evidence>
<dbReference type="AlphaFoldDB" id="A0A0G4EWF0"/>
<feature type="compositionally biased region" description="Pro residues" evidence="2">
    <location>
        <begin position="158"/>
        <end position="179"/>
    </location>
</feature>
<dbReference type="OrthoDB" id="444338at2759"/>
<evidence type="ECO:0000256" key="2">
    <source>
        <dbReference type="SAM" id="MobiDB-lite"/>
    </source>
</evidence>
<dbReference type="SMART" id="SM00698">
    <property type="entry name" value="MORN"/>
    <property type="match status" value="11"/>
</dbReference>
<keyword evidence="4" id="KW-1185">Reference proteome</keyword>
<dbReference type="SUPFAM" id="SSF82185">
    <property type="entry name" value="Histone H3 K4-specific methyltransferase SET7/9 N-terminal domain"/>
    <property type="match status" value="5"/>
</dbReference>
<sequence length="894" mass="98433">MHTTHPGARLALYAYRERDGLQAESLVDGSLYVGRFDGGQNQRSGYGLLSYRDGRFAASGWRGDRREGDGCLLETDGHIYHGPFRDDVPAGGIATLYSPDGRVYVGRFDGGLLNGLGWCRWPCAYWEDALLEAARMHIQRRDAAEDISIKDDWEPKGQPEPAPTPSTLPSSPSPPPIIRPSPVALSPIPLSTILSLEDWQELLSIVCPPTSPPLTRSSSDVSLLKKERGVPLPQASHSVGDMPAVLREDVDQWKWAVTAPAIEGVRKADVESRNEVDELEPPVPLMAAEVGDQQARELIDYLERNKPSSLLPIFLETLNHGGLYKGGFLEHQRHGNGTHWFVSCGDTGGQDSPPSLNIPIPEPIISRAATPEALLTTDSPSADDFPLFESSGEPHSPAVADDDALFPPNITFTTVRLPTSSLRAVSDRHPDEWSPHVKYDGTWKGDIVGGWGRLCVKGWGDYEGQLVNGSAQGVGRIRLDSGTIFEGVFRKGLLDGPGSVTDVRGVKYEGLFAQGQKSGKGCITSSSGDRYSGELLEDKRHGQGLLRKTDGLTYEGEYHRGRRQGAGRLTYPDGSTYIGQFHSDVRQGCGQYISDPSGASPLFVRGEWHMNRLHGWGEKLWVQRTSDQAGGRLVHYHYIGEFNKGEPHGRGRLYVVRCHSAQYLPVVDYMRATTADAAVRLLCEGRKGQGKELVCVIDGECQQGRFNGHGVIKWGNGDHYEGMIRNDVPDGQGTLRLKAKETYCGSVRGLPSAADAPRPWGIKMSVPTSGPPHWCKYDGWGTCTHRDGSTYTGYWREGEKHSRGAMVEGPSANVYRGIFRNDAYQYWGVLLTPHGSFDEGPFVRGHREGEGLHHTRDGRQLKRFCDGQGKLMSEVPLCNYAGAIRYREEQEDRT</sequence>
<accession>A0A0G4EWF0</accession>
<dbReference type="PANTHER" id="PTHR43215:SF14">
    <property type="entry name" value="RADIAL SPOKE HEAD 1 HOMOLOG"/>
    <property type="match status" value="1"/>
</dbReference>
<dbReference type="InterPro" id="IPR003409">
    <property type="entry name" value="MORN"/>
</dbReference>
<proteinExistence type="predicted"/>
<name>A0A0G4EWF0_VITBC</name>
<dbReference type="Gene3D" id="2.20.110.10">
    <property type="entry name" value="Histone H3 K4-specific methyltransferase SET7/9 N-terminal domain"/>
    <property type="match status" value="1"/>
</dbReference>
<dbReference type="PANTHER" id="PTHR43215">
    <property type="entry name" value="RADIAL SPOKE HEAD 1 HOMOLOG"/>
    <property type="match status" value="1"/>
</dbReference>
<dbReference type="Pfam" id="PF02493">
    <property type="entry name" value="MORN"/>
    <property type="match status" value="11"/>
</dbReference>
<dbReference type="Proteomes" id="UP000041254">
    <property type="component" value="Unassembled WGS sequence"/>
</dbReference>
<evidence type="ECO:0000256" key="1">
    <source>
        <dbReference type="ARBA" id="ARBA00022737"/>
    </source>
</evidence>
<gene>
    <name evidence="3" type="ORF">Vbra_13695</name>
</gene>
<dbReference type="InParanoid" id="A0A0G4EWF0"/>
<dbReference type="EMBL" id="CDMY01000330">
    <property type="protein sequence ID" value="CEM02578.1"/>
    <property type="molecule type" value="Genomic_DNA"/>
</dbReference>
<protein>
    <submittedName>
        <fullName evidence="3">Uncharacterized protein</fullName>
    </submittedName>
</protein>
<feature type="compositionally biased region" description="Basic and acidic residues" evidence="2">
    <location>
        <begin position="147"/>
        <end position="157"/>
    </location>
</feature>
<evidence type="ECO:0000313" key="4">
    <source>
        <dbReference type="Proteomes" id="UP000041254"/>
    </source>
</evidence>
<dbReference type="VEuPathDB" id="CryptoDB:Vbra_13695"/>
<organism evidence="3 4">
    <name type="scientific">Vitrella brassicaformis (strain CCMP3155)</name>
    <dbReference type="NCBI Taxonomy" id="1169540"/>
    <lineage>
        <taxon>Eukaryota</taxon>
        <taxon>Sar</taxon>
        <taxon>Alveolata</taxon>
        <taxon>Colpodellida</taxon>
        <taxon>Vitrellaceae</taxon>
        <taxon>Vitrella</taxon>
    </lineage>
</organism>
<reference evidence="3 4" key="1">
    <citation type="submission" date="2014-11" db="EMBL/GenBank/DDBJ databases">
        <authorList>
            <person name="Zhu J."/>
            <person name="Qi W."/>
            <person name="Song R."/>
        </authorList>
    </citation>
    <scope>NUCLEOTIDE SEQUENCE [LARGE SCALE GENOMIC DNA]</scope>
</reference>
<feature type="region of interest" description="Disordered" evidence="2">
    <location>
        <begin position="147"/>
        <end position="180"/>
    </location>
</feature>
<keyword evidence="1" id="KW-0677">Repeat</keyword>